<comment type="similarity">
    <text evidence="1">Belongs to the NAD(P)-dependent epimerase/dehydratase family. SDR39U1 subfamily.</text>
</comment>
<name>A0A1E2VC92_9GAMM</name>
<feature type="domain" description="DUF1731" evidence="3">
    <location>
        <begin position="247"/>
        <end position="293"/>
    </location>
</feature>
<dbReference type="CDD" id="cd05242">
    <property type="entry name" value="SDR_a8"/>
    <property type="match status" value="1"/>
</dbReference>
<sequence length="296" mass="31991">MRILVTGGSGFIGRLLCPELQSSGHEVVVLTRSPQKTRKKLPEGVQCYADLNSIEPCEAVINLAGAGIADKRWTEARKQVLRASRLETTQAVIEWMSTLPVPPTVMISASAVGWYGEQGNAVIDESTLPVPGFTHELCEAWEQAAQQAEALGVRVCRIRLGVVLGQGGGSLAKMLPAFKLGLGGRLGDGQQWMPWIHRQDVVRVVQFLLAHSECSGPYNTTAPEPVTNAEFTQAMGRALHKPTLLPVPSCMLSLALGEMASLLLGSARLVPRRLQEEGFQFRYATLDKALADILAA</sequence>
<dbReference type="PANTHER" id="PTHR11092">
    <property type="entry name" value="SUGAR NUCLEOTIDE EPIMERASE RELATED"/>
    <property type="match status" value="1"/>
</dbReference>
<protein>
    <submittedName>
        <fullName evidence="4">TIGR01777 family protein</fullName>
    </submittedName>
</protein>
<dbReference type="SUPFAM" id="SSF51735">
    <property type="entry name" value="NAD(P)-binding Rossmann-fold domains"/>
    <property type="match status" value="1"/>
</dbReference>
<dbReference type="Gene3D" id="3.40.50.720">
    <property type="entry name" value="NAD(P)-binding Rossmann-like Domain"/>
    <property type="match status" value="1"/>
</dbReference>
<reference evidence="4 5" key="1">
    <citation type="submission" date="2016-08" db="EMBL/GenBank/DDBJ databases">
        <authorList>
            <person name="Seilhamer J.J."/>
        </authorList>
    </citation>
    <scope>NUCLEOTIDE SEQUENCE [LARGE SCALE GENOMIC DNA]</scope>
    <source>
        <strain evidence="4 5">PH27A</strain>
    </source>
</reference>
<dbReference type="Proteomes" id="UP000094291">
    <property type="component" value="Unassembled WGS sequence"/>
</dbReference>
<dbReference type="PANTHER" id="PTHR11092:SF0">
    <property type="entry name" value="EPIMERASE FAMILY PROTEIN SDR39U1"/>
    <property type="match status" value="1"/>
</dbReference>
<evidence type="ECO:0000256" key="1">
    <source>
        <dbReference type="ARBA" id="ARBA00009353"/>
    </source>
</evidence>
<dbReference type="Pfam" id="PF08338">
    <property type="entry name" value="DUF1731"/>
    <property type="match status" value="1"/>
</dbReference>
<comment type="caution">
    <text evidence="4">The sequence shown here is derived from an EMBL/GenBank/DDBJ whole genome shotgun (WGS) entry which is preliminary data.</text>
</comment>
<dbReference type="OrthoDB" id="9801773at2"/>
<dbReference type="AlphaFoldDB" id="A0A1E2VC92"/>
<evidence type="ECO:0000259" key="2">
    <source>
        <dbReference type="Pfam" id="PF01370"/>
    </source>
</evidence>
<dbReference type="InterPro" id="IPR013549">
    <property type="entry name" value="DUF1731"/>
</dbReference>
<dbReference type="RefSeq" id="WP_068999557.1">
    <property type="nucleotide sequence ID" value="NZ_MDTQ01000001.1"/>
</dbReference>
<proteinExistence type="inferred from homology"/>
<evidence type="ECO:0000313" key="4">
    <source>
        <dbReference type="EMBL" id="ODC04573.1"/>
    </source>
</evidence>
<feature type="domain" description="NAD-dependent epimerase/dehydratase" evidence="2">
    <location>
        <begin position="3"/>
        <end position="217"/>
    </location>
</feature>
<dbReference type="InterPro" id="IPR001509">
    <property type="entry name" value="Epimerase_deHydtase"/>
</dbReference>
<dbReference type="InterPro" id="IPR010099">
    <property type="entry name" value="SDR39U1"/>
</dbReference>
<dbReference type="NCBIfam" id="TIGR01777">
    <property type="entry name" value="yfcH"/>
    <property type="match status" value="1"/>
</dbReference>
<dbReference type="Pfam" id="PF01370">
    <property type="entry name" value="Epimerase"/>
    <property type="match status" value="1"/>
</dbReference>
<dbReference type="InterPro" id="IPR036291">
    <property type="entry name" value="NAD(P)-bd_dom_sf"/>
</dbReference>
<keyword evidence="5" id="KW-1185">Reference proteome</keyword>
<gene>
    <name evidence="4" type="ORF">BFW38_14570</name>
</gene>
<evidence type="ECO:0000313" key="5">
    <source>
        <dbReference type="Proteomes" id="UP000094291"/>
    </source>
</evidence>
<dbReference type="STRING" id="197479.BFW38_14570"/>
<dbReference type="EMBL" id="MDTQ01000001">
    <property type="protein sequence ID" value="ODC04573.1"/>
    <property type="molecule type" value="Genomic_DNA"/>
</dbReference>
<organism evidence="4 5">
    <name type="scientific">Terasakiispira papahanaumokuakeensis</name>
    <dbReference type="NCBI Taxonomy" id="197479"/>
    <lineage>
        <taxon>Bacteria</taxon>
        <taxon>Pseudomonadati</taxon>
        <taxon>Pseudomonadota</taxon>
        <taxon>Gammaproteobacteria</taxon>
        <taxon>Oceanospirillales</taxon>
        <taxon>Terasakiispira</taxon>
    </lineage>
</organism>
<evidence type="ECO:0000259" key="3">
    <source>
        <dbReference type="Pfam" id="PF08338"/>
    </source>
</evidence>
<accession>A0A1E2VC92</accession>